<evidence type="ECO:0000259" key="4">
    <source>
        <dbReference type="PROSITE" id="PS01124"/>
    </source>
</evidence>
<dbReference type="PROSITE" id="PS01124">
    <property type="entry name" value="HTH_ARAC_FAMILY_2"/>
    <property type="match status" value="1"/>
</dbReference>
<dbReference type="GO" id="GO:0043565">
    <property type="term" value="F:sequence-specific DNA binding"/>
    <property type="evidence" value="ECO:0007669"/>
    <property type="project" value="InterPro"/>
</dbReference>
<keyword evidence="3" id="KW-0804">Transcription</keyword>
<organism evidence="5 6">
    <name type="scientific">Legionella maioricensis</name>
    <dbReference type="NCBI Taxonomy" id="2896528"/>
    <lineage>
        <taxon>Bacteria</taxon>
        <taxon>Pseudomonadati</taxon>
        <taxon>Pseudomonadota</taxon>
        <taxon>Gammaproteobacteria</taxon>
        <taxon>Legionellales</taxon>
        <taxon>Legionellaceae</taxon>
        <taxon>Legionella</taxon>
    </lineage>
</organism>
<dbReference type="EMBL" id="JAJKBJ010000033">
    <property type="protein sequence ID" value="MCL9685660.1"/>
    <property type="molecule type" value="Genomic_DNA"/>
</dbReference>
<gene>
    <name evidence="5" type="ORF">LOX96_16285</name>
</gene>
<dbReference type="SUPFAM" id="SSF46689">
    <property type="entry name" value="Homeodomain-like"/>
    <property type="match status" value="2"/>
</dbReference>
<name>A0A9X2D2V8_9GAMM</name>
<dbReference type="Pfam" id="PF12833">
    <property type="entry name" value="HTH_18"/>
    <property type="match status" value="1"/>
</dbReference>
<evidence type="ECO:0000256" key="1">
    <source>
        <dbReference type="ARBA" id="ARBA00023015"/>
    </source>
</evidence>
<keyword evidence="1" id="KW-0805">Transcription regulation</keyword>
<feature type="domain" description="HTH araC/xylS-type" evidence="4">
    <location>
        <begin position="138"/>
        <end position="236"/>
    </location>
</feature>
<dbReference type="Proteomes" id="UP001139721">
    <property type="component" value="Unassembled WGS sequence"/>
</dbReference>
<evidence type="ECO:0000313" key="6">
    <source>
        <dbReference type="Proteomes" id="UP001139721"/>
    </source>
</evidence>
<dbReference type="InterPro" id="IPR014710">
    <property type="entry name" value="RmlC-like_jellyroll"/>
</dbReference>
<dbReference type="PRINTS" id="PR00032">
    <property type="entry name" value="HTHARAC"/>
</dbReference>
<dbReference type="InterPro" id="IPR020449">
    <property type="entry name" value="Tscrpt_reg_AraC-type_HTH"/>
</dbReference>
<accession>A0A9X2D2V8</accession>
<evidence type="ECO:0000256" key="3">
    <source>
        <dbReference type="ARBA" id="ARBA00023163"/>
    </source>
</evidence>
<dbReference type="GO" id="GO:0003700">
    <property type="term" value="F:DNA-binding transcription factor activity"/>
    <property type="evidence" value="ECO:0007669"/>
    <property type="project" value="InterPro"/>
</dbReference>
<evidence type="ECO:0000313" key="5">
    <source>
        <dbReference type="EMBL" id="MCL9685660.1"/>
    </source>
</evidence>
<dbReference type="PANTHER" id="PTHR43280">
    <property type="entry name" value="ARAC-FAMILY TRANSCRIPTIONAL REGULATOR"/>
    <property type="match status" value="1"/>
</dbReference>
<keyword evidence="6" id="KW-1185">Reference proteome</keyword>
<evidence type="ECO:0000256" key="2">
    <source>
        <dbReference type="ARBA" id="ARBA00023125"/>
    </source>
</evidence>
<reference evidence="5" key="1">
    <citation type="submission" date="2021-11" db="EMBL/GenBank/DDBJ databases">
        <title>Legionella maioricencis sp. nov., a new species isolated from hot water samples in Mallorca.</title>
        <authorList>
            <person name="Crespi S."/>
            <person name="Drasar V."/>
            <person name="Salva-Serra F."/>
            <person name="Jaen-Luchoro D."/>
            <person name="Pineiro-Iglesias B."/>
            <person name="Aliaga F."/>
            <person name="Fernandez-Juarez V."/>
            <person name="Coll G."/>
            <person name="Moore E.R.B."/>
            <person name="Bennasar-Figueras A."/>
        </authorList>
    </citation>
    <scope>NUCLEOTIDE SEQUENCE</scope>
    <source>
        <strain evidence="5">HCPI-6</strain>
    </source>
</reference>
<dbReference type="RefSeq" id="WP_250424543.1">
    <property type="nucleotide sequence ID" value="NZ_JAJKBJ010000033.1"/>
</dbReference>
<proteinExistence type="predicted"/>
<dbReference type="Gene3D" id="2.60.120.10">
    <property type="entry name" value="Jelly Rolls"/>
    <property type="match status" value="1"/>
</dbReference>
<dbReference type="PANTHER" id="PTHR43280:SF28">
    <property type="entry name" value="HTH-TYPE TRANSCRIPTIONAL ACTIVATOR RHAS"/>
    <property type="match status" value="1"/>
</dbReference>
<dbReference type="SMART" id="SM00342">
    <property type="entry name" value="HTH_ARAC"/>
    <property type="match status" value="1"/>
</dbReference>
<dbReference type="InterPro" id="IPR018060">
    <property type="entry name" value="HTH_AraC"/>
</dbReference>
<sequence>MSFPLIDLRSYRTEQCSHNHDYAQLVLPVKGILELEVGNSSGIISSETGAFIPSGEQHSFAGSENNLFVVIDMDEQYSSTMSLPSFLSLSSVTKKFLHFTHYYLINGANDSFSQSLINNLLLNLLCQPVFSNQDSFVLKARSWIDLHFAEPINIVKLAQQCHLSVSQLQRRFKKNTGCRIGEYWRQKRLDHARFLLSTSLLTIESIAFAVGYEHVSAFSRSFNNSFGLYPSQWREMTLAAKKLPPSGN</sequence>
<comment type="caution">
    <text evidence="5">The sequence shown here is derived from an EMBL/GenBank/DDBJ whole genome shotgun (WGS) entry which is preliminary data.</text>
</comment>
<protein>
    <submittedName>
        <fullName evidence="5">AraC family transcriptional regulator</fullName>
    </submittedName>
</protein>
<dbReference type="InterPro" id="IPR009057">
    <property type="entry name" value="Homeodomain-like_sf"/>
</dbReference>
<keyword evidence="2" id="KW-0238">DNA-binding</keyword>
<dbReference type="AlphaFoldDB" id="A0A9X2D2V8"/>
<dbReference type="Gene3D" id="1.10.10.60">
    <property type="entry name" value="Homeodomain-like"/>
    <property type="match status" value="2"/>
</dbReference>